<gene>
    <name evidence="3" type="ORF">AWC14_25020</name>
</gene>
<dbReference type="PROSITE" id="PS51674">
    <property type="entry name" value="4FE4S_WBL"/>
    <property type="match status" value="1"/>
</dbReference>
<reference evidence="3 4" key="1">
    <citation type="submission" date="2016-01" db="EMBL/GenBank/DDBJ databases">
        <title>The new phylogeny of the genus Mycobacterium.</title>
        <authorList>
            <person name="Tarcisio F."/>
            <person name="Conor M."/>
            <person name="Antonella G."/>
            <person name="Elisabetta G."/>
            <person name="Giulia F.S."/>
            <person name="Sara T."/>
            <person name="Anna F."/>
            <person name="Clotilde B."/>
            <person name="Roberto B."/>
            <person name="Veronica D.S."/>
            <person name="Fabio R."/>
            <person name="Monica P."/>
            <person name="Olivier J."/>
            <person name="Enrico T."/>
            <person name="Nicola S."/>
        </authorList>
    </citation>
    <scope>NUCLEOTIDE SEQUENCE [LARGE SCALE GENOMIC DNA]</scope>
    <source>
        <strain evidence="3 4">DSM 45166</strain>
    </source>
</reference>
<sequence length="140" mass="15304">MTTAPQPPSKTLARPESSFQTRRDVRVFATTHEVACRQDPELFFEPRKRRRAINLCAQCPFRGRCGYNAVVTGATHGIWGGIMLPGHFPEALKPLYAALAKQFEQRRLIEVGDIPVAPPSPPSDNLNDDTPAPRAAGAAA</sequence>
<comment type="caution">
    <text evidence="3">The sequence shown here is derived from an EMBL/GenBank/DDBJ whole genome shotgun (WGS) entry which is preliminary data.</text>
</comment>
<proteinExistence type="predicted"/>
<evidence type="ECO:0000313" key="3">
    <source>
        <dbReference type="EMBL" id="ORW07204.1"/>
    </source>
</evidence>
<feature type="domain" description="4Fe-4S Wbl-type" evidence="2">
    <location>
        <begin position="35"/>
        <end position="89"/>
    </location>
</feature>
<dbReference type="InterPro" id="IPR034768">
    <property type="entry name" value="4FE4S_WBL"/>
</dbReference>
<dbReference type="EMBL" id="LQPE01000050">
    <property type="protein sequence ID" value="ORW07204.1"/>
    <property type="molecule type" value="Genomic_DNA"/>
</dbReference>
<evidence type="ECO:0000256" key="1">
    <source>
        <dbReference type="SAM" id="MobiDB-lite"/>
    </source>
</evidence>
<dbReference type="AlphaFoldDB" id="A0A1X1Y846"/>
<dbReference type="Proteomes" id="UP000193487">
    <property type="component" value="Unassembled WGS sequence"/>
</dbReference>
<dbReference type="OrthoDB" id="4726880at2"/>
<protein>
    <recommendedName>
        <fullName evidence="2">4Fe-4S Wbl-type domain-containing protein</fullName>
    </recommendedName>
</protein>
<organism evidence="3 4">
    <name type="scientific">Mycobacterium kyorinense</name>
    <dbReference type="NCBI Taxonomy" id="487514"/>
    <lineage>
        <taxon>Bacteria</taxon>
        <taxon>Bacillati</taxon>
        <taxon>Actinomycetota</taxon>
        <taxon>Actinomycetes</taxon>
        <taxon>Mycobacteriales</taxon>
        <taxon>Mycobacteriaceae</taxon>
        <taxon>Mycobacterium</taxon>
    </lineage>
</organism>
<keyword evidence="4" id="KW-1185">Reference proteome</keyword>
<evidence type="ECO:0000259" key="2">
    <source>
        <dbReference type="PROSITE" id="PS51674"/>
    </source>
</evidence>
<feature type="region of interest" description="Disordered" evidence="1">
    <location>
        <begin position="113"/>
        <end position="140"/>
    </location>
</feature>
<dbReference type="Pfam" id="PF02467">
    <property type="entry name" value="Whib"/>
    <property type="match status" value="1"/>
</dbReference>
<accession>A0A1X1Y846</accession>
<name>A0A1X1Y846_9MYCO</name>
<evidence type="ECO:0000313" key="4">
    <source>
        <dbReference type="Proteomes" id="UP000193487"/>
    </source>
</evidence>
<dbReference type="RefSeq" id="WP_158089873.1">
    <property type="nucleotide sequence ID" value="NZ_LQPE01000050.1"/>
</dbReference>